<comment type="caution">
    <text evidence="2">The sequence shown here is derived from an EMBL/GenBank/DDBJ whole genome shotgun (WGS) entry which is preliminary data.</text>
</comment>
<protein>
    <submittedName>
        <fullName evidence="2">Uncharacterized protein</fullName>
    </submittedName>
</protein>
<sequence>MNTDERQVDTPTPRLDVADEASSDEVRRTLYKVSCMILDVYNAVGRNEQPPCRCREYRQRLRVAEQKLQGTLEVNRALSMENETLRVKVVQQRRGLADRTARRGDEDLYRRMEDIETNLHQMVQDHTTTTSPSSPPAPPPPPKGHIVRQMRSEPANSADGKPSLRDRVRAVLFEPGET</sequence>
<keyword evidence="3" id="KW-1185">Reference proteome</keyword>
<evidence type="ECO:0000313" key="2">
    <source>
        <dbReference type="EMBL" id="KAH7363542.1"/>
    </source>
</evidence>
<organism evidence="2 3">
    <name type="scientific">Plectosphaerella cucumerina</name>
    <dbReference type="NCBI Taxonomy" id="40658"/>
    <lineage>
        <taxon>Eukaryota</taxon>
        <taxon>Fungi</taxon>
        <taxon>Dikarya</taxon>
        <taxon>Ascomycota</taxon>
        <taxon>Pezizomycotina</taxon>
        <taxon>Sordariomycetes</taxon>
        <taxon>Hypocreomycetidae</taxon>
        <taxon>Glomerellales</taxon>
        <taxon>Plectosphaerellaceae</taxon>
        <taxon>Plectosphaerella</taxon>
    </lineage>
</organism>
<dbReference type="AlphaFoldDB" id="A0A8K0TJ54"/>
<dbReference type="EMBL" id="JAGPXD010000003">
    <property type="protein sequence ID" value="KAH7363542.1"/>
    <property type="molecule type" value="Genomic_DNA"/>
</dbReference>
<feature type="region of interest" description="Disordered" evidence="1">
    <location>
        <begin position="124"/>
        <end position="166"/>
    </location>
</feature>
<dbReference type="OrthoDB" id="10432576at2759"/>
<reference evidence="2" key="1">
    <citation type="journal article" date="2021" name="Nat. Commun.">
        <title>Genetic determinants of endophytism in the Arabidopsis root mycobiome.</title>
        <authorList>
            <person name="Mesny F."/>
            <person name="Miyauchi S."/>
            <person name="Thiergart T."/>
            <person name="Pickel B."/>
            <person name="Atanasova L."/>
            <person name="Karlsson M."/>
            <person name="Huettel B."/>
            <person name="Barry K.W."/>
            <person name="Haridas S."/>
            <person name="Chen C."/>
            <person name="Bauer D."/>
            <person name="Andreopoulos W."/>
            <person name="Pangilinan J."/>
            <person name="LaButti K."/>
            <person name="Riley R."/>
            <person name="Lipzen A."/>
            <person name="Clum A."/>
            <person name="Drula E."/>
            <person name="Henrissat B."/>
            <person name="Kohler A."/>
            <person name="Grigoriev I.V."/>
            <person name="Martin F.M."/>
            <person name="Hacquard S."/>
        </authorList>
    </citation>
    <scope>NUCLEOTIDE SEQUENCE</scope>
    <source>
        <strain evidence="2">MPI-CAGE-AT-0016</strain>
    </source>
</reference>
<evidence type="ECO:0000256" key="1">
    <source>
        <dbReference type="SAM" id="MobiDB-lite"/>
    </source>
</evidence>
<accession>A0A8K0TJ54</accession>
<name>A0A8K0TJ54_9PEZI</name>
<gene>
    <name evidence="2" type="ORF">B0T11DRAFT_298789</name>
</gene>
<evidence type="ECO:0000313" key="3">
    <source>
        <dbReference type="Proteomes" id="UP000813385"/>
    </source>
</evidence>
<feature type="compositionally biased region" description="Pro residues" evidence="1">
    <location>
        <begin position="133"/>
        <end position="143"/>
    </location>
</feature>
<proteinExistence type="predicted"/>
<dbReference type="Proteomes" id="UP000813385">
    <property type="component" value="Unassembled WGS sequence"/>
</dbReference>